<feature type="transmembrane region" description="Helical" evidence="2">
    <location>
        <begin position="560"/>
        <end position="582"/>
    </location>
</feature>
<feature type="transmembrane region" description="Helical" evidence="2">
    <location>
        <begin position="208"/>
        <end position="232"/>
    </location>
</feature>
<sequence>MSSSHLPPDPPEDDASPRPATAHGPAAPSASTEDTRELPATDGPPGTPSGEAAAGNTAPAAARATVPAWLSALTPRHWGGTALAVLGSYAAMFLSATVLLLLLAVGVALSSDNGSPSEAIDDAASSTGMSTEEGPHPASILFSLPAQLVAMAFFGRLTASMGSPLMGTQSGNEVFSVLFSPLLLAAIGALALHLLARRLVGRIGPLGTASTGVLALAGGLALAAVVVLLATISTVRYSDDESSFPMSLSLEAASGTAFVLAWLTGTLVLMAALLPRGQQRPGARLVGLGDRYLPSLSRALPVLAVHLAVFLVPAALLLVVVAFTEGGWAGGLSTPLWVPSAVLWLFTWAHLSGISVQTEGAARQLLAWADAPSGGTAYLWGVQLPGWVVALLLLLAVVSVVVASVAWRVRRDAGPATLARPASWAVLPLLYFLLGLLLTAVARVAAGMDASLFGLGTVSAAALLRPAAWTCLVLLVVGGIVEVLSRYVAPALADVLPSGLVRRLQPSAPAASGPAPDQVPGRSPDGTPAGSPAASSGGAQQQADPSRPPMSEATRKKVRTALVAGLAVAVLAVAAAVAHSVLSRTVFSPSHAVESYLQSVVDGRAADATQALDPNVPTDQRLLLNDDVYGAAANPVTDYSIQDVTVNGSTAEVSAEITQDSVTTPVQFTLAQDGRRAGLFKDWKLQGGGSALYQTLSVDVPAGVTELTVNDTPLDLDEAGISDGENVSLVALPGDYVITPPPGGKYMSYGAEQTVEVRADGSGDTTAVSFTAEPTDAVRDDAIAAANAAIDACAAKAEFDPEDCPFGSSFYDDDDDYRNPVWTVESYPTYAVEDTWGSVYLSTEDPGEVTLTYEYNTEWDDEEPADWESQDTTETVYFSAPIVLEGDRLSLDLSGTW</sequence>
<evidence type="ECO:0000256" key="1">
    <source>
        <dbReference type="SAM" id="MobiDB-lite"/>
    </source>
</evidence>
<feature type="region of interest" description="Disordered" evidence="1">
    <location>
        <begin position="112"/>
        <end position="134"/>
    </location>
</feature>
<keyword evidence="4" id="KW-1185">Reference proteome</keyword>
<accession>A0ABQ0XBQ7</accession>
<feature type="region of interest" description="Disordered" evidence="1">
    <location>
        <begin position="1"/>
        <end position="60"/>
    </location>
</feature>
<keyword evidence="2" id="KW-1133">Transmembrane helix</keyword>
<feature type="transmembrane region" description="Helical" evidence="2">
    <location>
        <begin position="300"/>
        <end position="324"/>
    </location>
</feature>
<feature type="transmembrane region" description="Helical" evidence="2">
    <location>
        <begin position="175"/>
        <end position="196"/>
    </location>
</feature>
<feature type="transmembrane region" description="Helical" evidence="2">
    <location>
        <begin position="138"/>
        <end position="155"/>
    </location>
</feature>
<feature type="transmembrane region" description="Helical" evidence="2">
    <location>
        <begin position="83"/>
        <end position="109"/>
    </location>
</feature>
<name>A0ABQ0XBQ7_9MICC</name>
<dbReference type="Proteomes" id="UP000321155">
    <property type="component" value="Unassembled WGS sequence"/>
</dbReference>
<feature type="compositionally biased region" description="Low complexity" evidence="1">
    <location>
        <begin position="523"/>
        <end position="545"/>
    </location>
</feature>
<feature type="compositionally biased region" description="Low complexity" evidence="1">
    <location>
        <begin position="506"/>
        <end position="516"/>
    </location>
</feature>
<dbReference type="EMBL" id="BJZR01000083">
    <property type="protein sequence ID" value="GEO93094.1"/>
    <property type="molecule type" value="Genomic_DNA"/>
</dbReference>
<evidence type="ECO:0000256" key="2">
    <source>
        <dbReference type="SAM" id="Phobius"/>
    </source>
</evidence>
<keyword evidence="2" id="KW-0812">Transmembrane</keyword>
<feature type="transmembrane region" description="Helical" evidence="2">
    <location>
        <begin position="387"/>
        <end position="409"/>
    </location>
</feature>
<keyword evidence="2" id="KW-0472">Membrane</keyword>
<feature type="transmembrane region" description="Helical" evidence="2">
    <location>
        <begin position="466"/>
        <end position="484"/>
    </location>
</feature>
<organism evidence="3 4">
    <name type="scientific">Kocuria flava</name>
    <dbReference type="NCBI Taxonomy" id="446860"/>
    <lineage>
        <taxon>Bacteria</taxon>
        <taxon>Bacillati</taxon>
        <taxon>Actinomycetota</taxon>
        <taxon>Actinomycetes</taxon>
        <taxon>Micrococcales</taxon>
        <taxon>Micrococcaceae</taxon>
        <taxon>Kocuria</taxon>
    </lineage>
</organism>
<evidence type="ECO:0000313" key="4">
    <source>
        <dbReference type="Proteomes" id="UP000321155"/>
    </source>
</evidence>
<evidence type="ECO:0000313" key="3">
    <source>
        <dbReference type="EMBL" id="GEO93094.1"/>
    </source>
</evidence>
<comment type="caution">
    <text evidence="3">The sequence shown here is derived from an EMBL/GenBank/DDBJ whole genome shotgun (WGS) entry which is preliminary data.</text>
</comment>
<gene>
    <name evidence="3" type="ORF">KFL01_24000</name>
</gene>
<feature type="transmembrane region" description="Helical" evidence="2">
    <location>
        <begin position="421"/>
        <end position="446"/>
    </location>
</feature>
<reference evidence="3 4" key="1">
    <citation type="submission" date="2019-07" db="EMBL/GenBank/DDBJ databases">
        <title>Whole genome shotgun sequence of Kocuria flava NBRC 107626.</title>
        <authorList>
            <person name="Hosoyama A."/>
            <person name="Uohara A."/>
            <person name="Ohji S."/>
            <person name="Ichikawa N."/>
        </authorList>
    </citation>
    <scope>NUCLEOTIDE SEQUENCE [LARGE SCALE GENOMIC DNA]</scope>
    <source>
        <strain evidence="3 4">NBRC 107626</strain>
    </source>
</reference>
<proteinExistence type="predicted"/>
<protein>
    <submittedName>
        <fullName evidence="3">Uncharacterized protein</fullName>
    </submittedName>
</protein>
<feature type="transmembrane region" description="Helical" evidence="2">
    <location>
        <begin position="252"/>
        <end position="274"/>
    </location>
</feature>
<feature type="region of interest" description="Disordered" evidence="1">
    <location>
        <begin position="506"/>
        <end position="554"/>
    </location>
</feature>